<protein>
    <submittedName>
        <fullName evidence="3">Alkaline phosphatase</fullName>
        <ecNumber evidence="3">3.1.3.1</ecNumber>
    </submittedName>
</protein>
<dbReference type="InterPro" id="IPR001343">
    <property type="entry name" value="Hemolysn_Ca-bd"/>
</dbReference>
<dbReference type="RefSeq" id="WP_020042931.1">
    <property type="nucleotide sequence ID" value="NZ_KE557291.1"/>
</dbReference>
<dbReference type="EMBL" id="APVH01000071">
    <property type="protein sequence ID" value="EPX75632.1"/>
    <property type="molecule type" value="Genomic_DNA"/>
</dbReference>
<keyword evidence="3" id="KW-0378">Hydrolase</keyword>
<dbReference type="InterPro" id="IPR050557">
    <property type="entry name" value="RTX_toxin/Mannuronan_C5-epim"/>
</dbReference>
<dbReference type="InterPro" id="IPR011049">
    <property type="entry name" value="Serralysin-like_metalloprot_C"/>
</dbReference>
<dbReference type="AlphaFoldDB" id="S9Q6K8"/>
<dbReference type="PROSITE" id="PS00330">
    <property type="entry name" value="HEMOLYSIN_CALCIUM"/>
    <property type="match status" value="3"/>
</dbReference>
<dbReference type="PRINTS" id="PR00313">
    <property type="entry name" value="CABNDNGRPT"/>
</dbReference>
<dbReference type="PANTHER" id="PTHR38340:SF1">
    <property type="entry name" value="S-LAYER PROTEIN"/>
    <property type="match status" value="1"/>
</dbReference>
<dbReference type="HOGENOM" id="CLU_379866_0_0_5"/>
<dbReference type="SUPFAM" id="SSF51120">
    <property type="entry name" value="beta-Roll"/>
    <property type="match status" value="3"/>
</dbReference>
<dbReference type="eggNOG" id="COG2931">
    <property type="taxonomic scope" value="Bacteria"/>
</dbReference>
<dbReference type="PANTHER" id="PTHR38340">
    <property type="entry name" value="S-LAYER PROTEIN"/>
    <property type="match status" value="1"/>
</dbReference>
<comment type="caution">
    <text evidence="3">The sequence shown here is derived from an EMBL/GenBank/DDBJ whole genome shotgun (WGS) entry which is preliminary data.</text>
</comment>
<organism evidence="3 4">
    <name type="scientific">Salipiger mucosus DSM 16094</name>
    <dbReference type="NCBI Taxonomy" id="1123237"/>
    <lineage>
        <taxon>Bacteria</taxon>
        <taxon>Pseudomonadati</taxon>
        <taxon>Pseudomonadota</taxon>
        <taxon>Alphaproteobacteria</taxon>
        <taxon>Rhodobacterales</taxon>
        <taxon>Roseobacteraceae</taxon>
        <taxon>Salipiger</taxon>
    </lineage>
</organism>
<name>S9Q6K8_9RHOB</name>
<evidence type="ECO:0000313" key="3">
    <source>
        <dbReference type="EMBL" id="EPX75632.1"/>
    </source>
</evidence>
<dbReference type="InterPro" id="IPR018511">
    <property type="entry name" value="Hemolysin-typ_Ca-bd_CS"/>
</dbReference>
<dbReference type="Pfam" id="PF00353">
    <property type="entry name" value="HemolysinCabind"/>
    <property type="match status" value="4"/>
</dbReference>
<gene>
    <name evidence="3" type="ORF">Salmuc_03211</name>
</gene>
<comment type="subcellular location">
    <subcellularLocation>
        <location evidence="1">Secreted</location>
    </subcellularLocation>
</comment>
<dbReference type="STRING" id="1123237.Salmuc_03211"/>
<proteinExistence type="predicted"/>
<reference evidence="4" key="1">
    <citation type="journal article" date="2014" name="Stand. Genomic Sci.">
        <title>Genome sequence of the exopolysaccharide-producing Salipiger mucosus type strain (DSM 16094(T)), a moderately halophilic member of the Roseobacter clade.</title>
        <authorList>
            <person name="Riedel T."/>
            <person name="Spring S."/>
            <person name="Fiebig A."/>
            <person name="Petersen J."/>
            <person name="Kyrpides N.C."/>
            <person name="Goker M."/>
            <person name="Klenk H.P."/>
        </authorList>
    </citation>
    <scope>NUCLEOTIDE SEQUENCE [LARGE SCALE GENOMIC DNA]</scope>
    <source>
        <strain evidence="4">DSM 16094</strain>
    </source>
</reference>
<dbReference type="GO" id="GO:0005509">
    <property type="term" value="F:calcium ion binding"/>
    <property type="evidence" value="ECO:0007669"/>
    <property type="project" value="InterPro"/>
</dbReference>
<evidence type="ECO:0000256" key="1">
    <source>
        <dbReference type="ARBA" id="ARBA00004613"/>
    </source>
</evidence>
<dbReference type="EC" id="3.1.3.1" evidence="3"/>
<sequence length="729" mass="77001">MPQVDQYVADVRVLRDDNDTLNFLYDRLGNAQTLGDTALNLPGDIADYLDTRVTAVDLPNVIVNALGNLPYGIGFAIRQLNTVSNTVGYTIERQVDVMEALDRAWQPAQIASDVLGRTLTAIGQLRATVTASIDNRAFEADLLEATMGGQIVPNRFELGARMADFSAGLQPWLETKAALLAPVETALAAYETAIARIEALLPDLPEIRAAMNEALAVFTSAADIARDIYDALDIDITIWPLPTWNLIDAIDAISSFAGFVQNAIEDIVIGILNGLGFNTNIFGFVQDAIDEILDPLFAAFDTIQAAAESFVAAALEALESLDDRVEELYLAMSEAVGLTTLFETEIVAPSDAGEVLTGTEADDGIFGAAGNDTLTGEDGDDFLFGAAGDDRFEGGAGNDEMFGGAGNDTFIGGAGSDDVDGGPGVDSAYLASGIDDVQIVDGGGAWIYVVDGEATDRFWRVEKFRFAGTDYTAAELRAMADARVVTGGAGNDLLTGTAGDDTLLGLAGNDTLEGGAGGDHLDGGAGRDVASYVSATRSVRVDLLNDAFMYGDAVGDTFANVEVFQTGGTVDQLRGDNAANEFYTGGLSDRLYGRQGDDRLFGEDGADALYGGMGADTMSGGDQEDRRDRYIYFNIAESRPGDGNRDVITDFVAGEDRIEIKRFDADTTQGFKQAFTFVGDAATLGAGEVGYRHEGGNTIVQAEVTGDGIPDFEIELTGVMTLTAGDFLI</sequence>
<dbReference type="GO" id="GO:0005615">
    <property type="term" value="C:extracellular space"/>
    <property type="evidence" value="ECO:0007669"/>
    <property type="project" value="InterPro"/>
</dbReference>
<evidence type="ECO:0000256" key="2">
    <source>
        <dbReference type="ARBA" id="ARBA00022525"/>
    </source>
</evidence>
<dbReference type="Gene3D" id="2.150.10.10">
    <property type="entry name" value="Serralysin-like metalloprotease, C-terminal"/>
    <property type="match status" value="2"/>
</dbReference>
<evidence type="ECO:0000313" key="4">
    <source>
        <dbReference type="Proteomes" id="UP000015347"/>
    </source>
</evidence>
<accession>S9Q6K8</accession>
<keyword evidence="2" id="KW-0964">Secreted</keyword>
<keyword evidence="4" id="KW-1185">Reference proteome</keyword>
<dbReference type="Proteomes" id="UP000015347">
    <property type="component" value="Unassembled WGS sequence"/>
</dbReference>
<dbReference type="GO" id="GO:0004035">
    <property type="term" value="F:alkaline phosphatase activity"/>
    <property type="evidence" value="ECO:0007669"/>
    <property type="project" value="UniProtKB-EC"/>
</dbReference>